<organism evidence="2 3">
    <name type="scientific">Trichomonas vaginalis (strain ATCC PRA-98 / G3)</name>
    <dbReference type="NCBI Taxonomy" id="412133"/>
    <lineage>
        <taxon>Eukaryota</taxon>
        <taxon>Metamonada</taxon>
        <taxon>Parabasalia</taxon>
        <taxon>Trichomonadida</taxon>
        <taxon>Trichomonadidae</taxon>
        <taxon>Trichomonas</taxon>
    </lineage>
</organism>
<dbReference type="PANTHER" id="PTHR24159">
    <property type="match status" value="1"/>
</dbReference>
<evidence type="ECO:0000313" key="3">
    <source>
        <dbReference type="Proteomes" id="UP000001542"/>
    </source>
</evidence>
<dbReference type="RefSeq" id="XP_001314800.1">
    <property type="nucleotide sequence ID" value="XM_001314765.1"/>
</dbReference>
<dbReference type="SMART" id="SM00248">
    <property type="entry name" value="ANK"/>
    <property type="match status" value="3"/>
</dbReference>
<dbReference type="Gene3D" id="1.25.40.20">
    <property type="entry name" value="Ankyrin repeat-containing domain"/>
    <property type="match status" value="2"/>
</dbReference>
<dbReference type="InterPro" id="IPR002110">
    <property type="entry name" value="Ankyrin_rpt"/>
</dbReference>
<sequence>MENFQDYLDCIENDYNLVLAHSTDDVFTKTNTGCDLLIHELLSFLQIRPFCIVLIHNLIEELYSKASERNSFNLLPEKIIHYIFRKIKTCKQANLREIIPSIRLLSYLTKSNLINSDLIISNLKNYTFNEFPGAITILRFFLAPIVTNCSHKLDNILQINEDLTISENPEIWCLWVKFHDFHQDDWDTIISSATHGCNDDSLEYFLMKDDLENFQNITSVKPDFDFNQKVQLPVFFYFPLPEKKASLIEIAAFYGSINCFKFLYNNIKIEGKIGFYSVIDYAVAGGNLEIVRICMQNGLEPANSLSFAISFRRNNIFEFLLSSYTDIDINKVAIECAEKNFIYGLRYLQESDIDYSQTLLPISAIKNWNFYLLKTLEIPFDQISLSEIVRAKCLFAIDLAPTHGYTEAFFIAIDNMDWQIIEKLLHFDQKNLNEIFDCETILYHAVETKNISLVNMLAKNGVDPNIISPKTNMTALQRAAQLTQQMTKAVLRIPGCDPFLGDPQKLAFNAGNKSAAFAIRDHIKRMKSND</sequence>
<keyword evidence="3" id="KW-1185">Reference proteome</keyword>
<evidence type="ECO:0000313" key="2">
    <source>
        <dbReference type="EMBL" id="EAY02577.1"/>
    </source>
</evidence>
<dbReference type="InterPro" id="IPR020683">
    <property type="entry name" value="DUF3447"/>
</dbReference>
<dbReference type="AlphaFoldDB" id="A2EXM0"/>
<dbReference type="Proteomes" id="UP000001542">
    <property type="component" value="Unassembled WGS sequence"/>
</dbReference>
<dbReference type="VEuPathDB" id="TrichDB:TVAGG3_0751570"/>
<dbReference type="EMBL" id="DS113531">
    <property type="protein sequence ID" value="EAY02577.1"/>
    <property type="molecule type" value="Genomic_DNA"/>
</dbReference>
<protein>
    <recommendedName>
        <fullName evidence="1">DUF3447 domain-containing protein</fullName>
    </recommendedName>
</protein>
<reference evidence="2" key="2">
    <citation type="journal article" date="2007" name="Science">
        <title>Draft genome sequence of the sexually transmitted pathogen Trichomonas vaginalis.</title>
        <authorList>
            <person name="Carlton J.M."/>
            <person name="Hirt R.P."/>
            <person name="Silva J.C."/>
            <person name="Delcher A.L."/>
            <person name="Schatz M."/>
            <person name="Zhao Q."/>
            <person name="Wortman J.R."/>
            <person name="Bidwell S.L."/>
            <person name="Alsmark U.C.M."/>
            <person name="Besteiro S."/>
            <person name="Sicheritz-Ponten T."/>
            <person name="Noel C.J."/>
            <person name="Dacks J.B."/>
            <person name="Foster P.G."/>
            <person name="Simillion C."/>
            <person name="Van de Peer Y."/>
            <person name="Miranda-Saavedra D."/>
            <person name="Barton G.J."/>
            <person name="Westrop G.D."/>
            <person name="Mueller S."/>
            <person name="Dessi D."/>
            <person name="Fiori P.L."/>
            <person name="Ren Q."/>
            <person name="Paulsen I."/>
            <person name="Zhang H."/>
            <person name="Bastida-Corcuera F.D."/>
            <person name="Simoes-Barbosa A."/>
            <person name="Brown M.T."/>
            <person name="Hayes R.D."/>
            <person name="Mukherjee M."/>
            <person name="Okumura C.Y."/>
            <person name="Schneider R."/>
            <person name="Smith A.J."/>
            <person name="Vanacova S."/>
            <person name="Villalvazo M."/>
            <person name="Haas B.J."/>
            <person name="Pertea M."/>
            <person name="Feldblyum T.V."/>
            <person name="Utterback T.R."/>
            <person name="Shu C.L."/>
            <person name="Osoegawa K."/>
            <person name="de Jong P.J."/>
            <person name="Hrdy I."/>
            <person name="Horvathova L."/>
            <person name="Zubacova Z."/>
            <person name="Dolezal P."/>
            <person name="Malik S.B."/>
            <person name="Logsdon J.M. Jr."/>
            <person name="Henze K."/>
            <person name="Gupta A."/>
            <person name="Wang C.C."/>
            <person name="Dunne R.L."/>
            <person name="Upcroft J.A."/>
            <person name="Upcroft P."/>
            <person name="White O."/>
            <person name="Salzberg S.L."/>
            <person name="Tang P."/>
            <person name="Chiu C.-H."/>
            <person name="Lee Y.-S."/>
            <person name="Embley T.M."/>
            <person name="Coombs G.H."/>
            <person name="Mottram J.C."/>
            <person name="Tachezy J."/>
            <person name="Fraser-Liggett C.M."/>
            <person name="Johnson P.J."/>
        </authorList>
    </citation>
    <scope>NUCLEOTIDE SEQUENCE [LARGE SCALE GENOMIC DNA]</scope>
    <source>
        <strain evidence="2">G3</strain>
    </source>
</reference>
<reference evidence="2" key="1">
    <citation type="submission" date="2006-10" db="EMBL/GenBank/DDBJ databases">
        <authorList>
            <person name="Amadeo P."/>
            <person name="Zhao Q."/>
            <person name="Wortman J."/>
            <person name="Fraser-Liggett C."/>
            <person name="Carlton J."/>
        </authorList>
    </citation>
    <scope>NUCLEOTIDE SEQUENCE</scope>
    <source>
        <strain evidence="2">G3</strain>
    </source>
</reference>
<dbReference type="PANTHER" id="PTHR24159:SF5">
    <property type="entry name" value="ANK_REP_REGION DOMAIN-CONTAINING PROTEIN"/>
    <property type="match status" value="1"/>
</dbReference>
<feature type="domain" description="DUF3447" evidence="1">
    <location>
        <begin position="278"/>
        <end position="339"/>
    </location>
</feature>
<gene>
    <name evidence="2" type="ORF">TVAG_254780</name>
</gene>
<dbReference type="SUPFAM" id="SSF48403">
    <property type="entry name" value="Ankyrin repeat"/>
    <property type="match status" value="1"/>
</dbReference>
<dbReference type="KEGG" id="tva:4760421"/>
<proteinExistence type="predicted"/>
<dbReference type="InParanoid" id="A2EXM0"/>
<dbReference type="SMR" id="A2EXM0"/>
<dbReference type="Pfam" id="PF11929">
    <property type="entry name" value="DUF3447"/>
    <property type="match status" value="1"/>
</dbReference>
<name>A2EXM0_TRIV3</name>
<evidence type="ECO:0000259" key="1">
    <source>
        <dbReference type="Pfam" id="PF11929"/>
    </source>
</evidence>
<dbReference type="InterPro" id="IPR036770">
    <property type="entry name" value="Ankyrin_rpt-contain_sf"/>
</dbReference>
<accession>A2EXM0</accession>
<dbReference type="VEuPathDB" id="TrichDB:TVAG_254780"/>